<reference evidence="2" key="1">
    <citation type="journal article" date="2020" name="Nature">
        <title>Giant virus diversity and host interactions through global metagenomics.</title>
        <authorList>
            <person name="Schulz F."/>
            <person name="Roux S."/>
            <person name="Paez-Espino D."/>
            <person name="Jungbluth S."/>
            <person name="Walsh D.A."/>
            <person name="Denef V.J."/>
            <person name="McMahon K.D."/>
            <person name="Konstantinidis K.T."/>
            <person name="Eloe-Fadrosh E.A."/>
            <person name="Kyrpides N.C."/>
            <person name="Woyke T."/>
        </authorList>
    </citation>
    <scope>NUCLEOTIDE SEQUENCE</scope>
    <source>
        <strain evidence="2">GVMAG-M-3300013285-6</strain>
    </source>
</reference>
<dbReference type="SUPFAM" id="SSF53448">
    <property type="entry name" value="Nucleotide-diphospho-sugar transferases"/>
    <property type="match status" value="1"/>
</dbReference>
<accession>A0A6C0BKA9</accession>
<evidence type="ECO:0000259" key="1">
    <source>
        <dbReference type="Pfam" id="PF03407"/>
    </source>
</evidence>
<organism evidence="2">
    <name type="scientific">viral metagenome</name>
    <dbReference type="NCBI Taxonomy" id="1070528"/>
    <lineage>
        <taxon>unclassified sequences</taxon>
        <taxon>metagenomes</taxon>
        <taxon>organismal metagenomes</taxon>
    </lineage>
</organism>
<protein>
    <recommendedName>
        <fullName evidence="1">Nucleotide-diphospho-sugar transferase domain-containing protein</fullName>
    </recommendedName>
</protein>
<dbReference type="AlphaFoldDB" id="A0A6C0BKA9"/>
<proteinExistence type="predicted"/>
<dbReference type="InterPro" id="IPR029044">
    <property type="entry name" value="Nucleotide-diphossugar_trans"/>
</dbReference>
<feature type="domain" description="Nucleotide-diphospho-sugar transferase" evidence="1">
    <location>
        <begin position="42"/>
        <end position="204"/>
    </location>
</feature>
<dbReference type="Pfam" id="PF03407">
    <property type="entry name" value="Nucleotid_trans"/>
    <property type="match status" value="1"/>
</dbReference>
<dbReference type="EMBL" id="MN739172">
    <property type="protein sequence ID" value="QHS92191.1"/>
    <property type="molecule type" value="Genomic_DNA"/>
</dbReference>
<evidence type="ECO:0000313" key="2">
    <source>
        <dbReference type="EMBL" id="QHS92191.1"/>
    </source>
</evidence>
<name>A0A6C0BKA9_9ZZZZ</name>
<sequence length="244" mass="28415">MDVTKFLYNETLVWTLTTNGYKFYTLNLVRRLQALKVPWTLCIVCADRQCYRYFIGEGIPAILYKEAQRDSLPSMILFGSKAFQEINLVKLNLLDTFAKTESIKRCMYLDGDIFVGSDFLPDILTRLEESSLLFQCDEYEREGCKSPCTNMCTGIIAWKHGHDGGIFKMNKKSEWLTAPEDQRWVNNKLRELAVPCTTLPRNLYPNGRLSDPPPPDFLILHYNWLVGPSKQVRMRKNKHWLLPY</sequence>
<dbReference type="InterPro" id="IPR005069">
    <property type="entry name" value="Nucl-diP-sugar_transferase"/>
</dbReference>